<keyword evidence="1" id="KW-0812">Transmembrane</keyword>
<feature type="chain" id="PRO_5047438291" evidence="2">
    <location>
        <begin position="25"/>
        <end position="207"/>
    </location>
</feature>
<dbReference type="Pfam" id="PF07715">
    <property type="entry name" value="Plug"/>
    <property type="match status" value="1"/>
</dbReference>
<proteinExistence type="inferred from homology"/>
<keyword evidence="2" id="KW-0732">Signal</keyword>
<comment type="similarity">
    <text evidence="1">Belongs to the TonB-dependent receptor family.</text>
</comment>
<name>A0ABM9NR76_9FLAO</name>
<keyword evidence="5" id="KW-1185">Reference proteome</keyword>
<comment type="caution">
    <text evidence="4">The sequence shown here is derived from an EMBL/GenBank/DDBJ whole genome shotgun (WGS) entry which is preliminary data.</text>
</comment>
<gene>
    <name evidence="4" type="ORF">T190607A01A_10250</name>
</gene>
<dbReference type="SUPFAM" id="SSF56935">
    <property type="entry name" value="Porins"/>
    <property type="match status" value="1"/>
</dbReference>
<evidence type="ECO:0000313" key="4">
    <source>
        <dbReference type="EMBL" id="CAL2075787.1"/>
    </source>
</evidence>
<dbReference type="RefSeq" id="WP_348709763.1">
    <property type="nucleotide sequence ID" value="NZ_CAXIXY010000003.1"/>
</dbReference>
<dbReference type="InterPro" id="IPR037066">
    <property type="entry name" value="Plug_dom_sf"/>
</dbReference>
<dbReference type="Gene3D" id="2.170.130.10">
    <property type="entry name" value="TonB-dependent receptor, plug domain"/>
    <property type="match status" value="1"/>
</dbReference>
<evidence type="ECO:0000313" key="5">
    <source>
        <dbReference type="Proteomes" id="UP001497416"/>
    </source>
</evidence>
<protein>
    <submittedName>
        <fullName evidence="4">Plug domain-containing protein</fullName>
    </submittedName>
</protein>
<evidence type="ECO:0000256" key="2">
    <source>
        <dbReference type="SAM" id="SignalP"/>
    </source>
</evidence>
<keyword evidence="1" id="KW-1134">Transmembrane beta strand</keyword>
<keyword evidence="1" id="KW-0472">Membrane</keyword>
<feature type="signal peptide" evidence="2">
    <location>
        <begin position="1"/>
        <end position="24"/>
    </location>
</feature>
<evidence type="ECO:0000259" key="3">
    <source>
        <dbReference type="Pfam" id="PF07715"/>
    </source>
</evidence>
<keyword evidence="1" id="KW-0998">Cell outer membrane</keyword>
<evidence type="ECO:0000256" key="1">
    <source>
        <dbReference type="PROSITE-ProRule" id="PRU01360"/>
    </source>
</evidence>
<feature type="domain" description="TonB-dependent receptor plug" evidence="3">
    <location>
        <begin position="114"/>
        <end position="201"/>
    </location>
</feature>
<dbReference type="InterPro" id="IPR012910">
    <property type="entry name" value="Plug_dom"/>
</dbReference>
<reference evidence="4 5" key="1">
    <citation type="submission" date="2024-05" db="EMBL/GenBank/DDBJ databases">
        <authorList>
            <person name="Duchaud E."/>
        </authorList>
    </citation>
    <scope>NUCLEOTIDE SEQUENCE [LARGE SCALE GENOMIC DNA]</scope>
    <source>
        <strain evidence="4">Ena-SAMPLE-TAB-13-05-2024-13:56:06:370-140302</strain>
    </source>
</reference>
<sequence>MKKSYVLIFLLGVFLFPFQSEINAQDEKKLTIVVKDAQNKPIPGAVILFDNVRLKRWTNKKGVFKAKFTETPKEISAFYPKIGISKIAYNGASKVEIVIKDGNDLGLNRGPNSKGIKAMQFRNIYDYLRGQVPGVNIGQNNQINIRGFNSINGSTTPLFVLNNNAVDQVVLETVVPTTIRSVVILKGPEASKYGSRGANGVIEINTF</sequence>
<dbReference type="Proteomes" id="UP001497416">
    <property type="component" value="Unassembled WGS sequence"/>
</dbReference>
<dbReference type="InterPro" id="IPR039426">
    <property type="entry name" value="TonB-dep_rcpt-like"/>
</dbReference>
<dbReference type="Gene3D" id="2.60.40.10">
    <property type="entry name" value="Immunoglobulins"/>
    <property type="match status" value="1"/>
</dbReference>
<dbReference type="InterPro" id="IPR013783">
    <property type="entry name" value="Ig-like_fold"/>
</dbReference>
<dbReference type="EMBL" id="CAXIXY010000003">
    <property type="protein sequence ID" value="CAL2075787.1"/>
    <property type="molecule type" value="Genomic_DNA"/>
</dbReference>
<keyword evidence="1" id="KW-0813">Transport</keyword>
<accession>A0ABM9NR76</accession>
<dbReference type="PROSITE" id="PS52016">
    <property type="entry name" value="TONB_DEPENDENT_REC_3"/>
    <property type="match status" value="1"/>
</dbReference>
<comment type="subcellular location">
    <subcellularLocation>
        <location evidence="1">Cell outer membrane</location>
        <topology evidence="1">Multi-pass membrane protein</topology>
    </subcellularLocation>
</comment>
<organism evidence="4 5">
    <name type="scientific">Tenacibaculum platacis</name>
    <dbReference type="NCBI Taxonomy" id="3137852"/>
    <lineage>
        <taxon>Bacteria</taxon>
        <taxon>Pseudomonadati</taxon>
        <taxon>Bacteroidota</taxon>
        <taxon>Flavobacteriia</taxon>
        <taxon>Flavobacteriales</taxon>
        <taxon>Flavobacteriaceae</taxon>
        <taxon>Tenacibaculum</taxon>
    </lineage>
</organism>